<evidence type="ECO:0000313" key="2">
    <source>
        <dbReference type="EnsemblPlants" id="cds.evm.model.01.1283"/>
    </source>
</evidence>
<dbReference type="EMBL" id="UZAU01000024">
    <property type="status" value="NOT_ANNOTATED_CDS"/>
    <property type="molecule type" value="Genomic_DNA"/>
</dbReference>
<accession>A0A803NGE0</accession>
<evidence type="ECO:0000259" key="1">
    <source>
        <dbReference type="PROSITE" id="PS50878"/>
    </source>
</evidence>
<name>A0A803NGE0_CANSA</name>
<dbReference type="InterPro" id="IPR000477">
    <property type="entry name" value="RT_dom"/>
</dbReference>
<feature type="domain" description="Reverse transcriptase" evidence="1">
    <location>
        <begin position="1"/>
        <end position="170"/>
    </location>
</feature>
<dbReference type="Gramene" id="evm.model.01.1283">
    <property type="protein sequence ID" value="cds.evm.model.01.1283"/>
    <property type="gene ID" value="evm.TU.01.1283"/>
</dbReference>
<proteinExistence type="predicted"/>
<dbReference type="OMA" id="MERAYDR"/>
<reference evidence="2" key="2">
    <citation type="submission" date="2021-03" db="UniProtKB">
        <authorList>
            <consortium name="EnsemblPlants"/>
        </authorList>
    </citation>
    <scope>IDENTIFICATION</scope>
</reference>
<dbReference type="PANTHER" id="PTHR33116">
    <property type="entry name" value="REVERSE TRANSCRIPTASE ZINC-BINDING DOMAIN-CONTAINING PROTEIN-RELATED-RELATED"/>
    <property type="match status" value="1"/>
</dbReference>
<organism evidence="2 3">
    <name type="scientific">Cannabis sativa</name>
    <name type="common">Hemp</name>
    <name type="synonym">Marijuana</name>
    <dbReference type="NCBI Taxonomy" id="3483"/>
    <lineage>
        <taxon>Eukaryota</taxon>
        <taxon>Viridiplantae</taxon>
        <taxon>Streptophyta</taxon>
        <taxon>Embryophyta</taxon>
        <taxon>Tracheophyta</taxon>
        <taxon>Spermatophyta</taxon>
        <taxon>Magnoliopsida</taxon>
        <taxon>eudicotyledons</taxon>
        <taxon>Gunneridae</taxon>
        <taxon>Pentapetalae</taxon>
        <taxon>rosids</taxon>
        <taxon>fabids</taxon>
        <taxon>Rosales</taxon>
        <taxon>Cannabaceae</taxon>
        <taxon>Cannabis</taxon>
    </lineage>
</organism>
<dbReference type="PROSITE" id="PS50878">
    <property type="entry name" value="RT_POL"/>
    <property type="match status" value="1"/>
</dbReference>
<sequence length="285" mass="32604">MAIKLDMHEAFDKMELGFISVLKHNGFDEKANNLIMNCVKGVSYSVLLNGSPLKKFTPQRGLRQGDPLSPFIFILCQEFLSKLLLRAEAQGKLHGIKISRTALAISYLMFADDTILFARANVGDAREILNCLAIYECVSGQVCSKVKSSVLFSNNLNPNKKKELLLALEISQIRGGERHLGNPFVFKRRKKEEYQVLKSNMLKRLEGWRMKLLSYAGRVMLISSVAASLPIYSMSTNKVPISTCRELNEILRKYWWIGNVEKERFMAFKAWDKIFVNQNRQEAWD</sequence>
<reference evidence="2" key="1">
    <citation type="submission" date="2018-11" db="EMBL/GenBank/DDBJ databases">
        <authorList>
            <person name="Grassa J C."/>
        </authorList>
    </citation>
    <scope>NUCLEOTIDE SEQUENCE [LARGE SCALE GENOMIC DNA]</scope>
</reference>
<dbReference type="AlphaFoldDB" id="A0A803NGE0"/>
<dbReference type="PANTHER" id="PTHR33116:SF86">
    <property type="entry name" value="REVERSE TRANSCRIPTASE DOMAIN-CONTAINING PROTEIN"/>
    <property type="match status" value="1"/>
</dbReference>
<dbReference type="EnsemblPlants" id="evm.model.01.1283">
    <property type="protein sequence ID" value="cds.evm.model.01.1283"/>
    <property type="gene ID" value="evm.TU.01.1283"/>
</dbReference>
<dbReference type="Proteomes" id="UP000596661">
    <property type="component" value="Chromosome 1"/>
</dbReference>
<protein>
    <recommendedName>
        <fullName evidence="1">Reverse transcriptase domain-containing protein</fullName>
    </recommendedName>
</protein>
<keyword evidence="3" id="KW-1185">Reference proteome</keyword>
<evidence type="ECO:0000313" key="3">
    <source>
        <dbReference type="Proteomes" id="UP000596661"/>
    </source>
</evidence>
<dbReference type="Pfam" id="PF00078">
    <property type="entry name" value="RVT_1"/>
    <property type="match status" value="1"/>
</dbReference>